<dbReference type="PANTHER" id="PTHR43679">
    <property type="entry name" value="OCTANOYLTRANSFERASE LIPM-RELATED"/>
    <property type="match status" value="1"/>
</dbReference>
<dbReference type="STRING" id="1123380.SAMN02745199_0615"/>
<dbReference type="Gene3D" id="3.30.930.10">
    <property type="entry name" value="Bira Bifunctional Protein, Domain 2"/>
    <property type="match status" value="1"/>
</dbReference>
<keyword evidence="2" id="KW-0436">Ligase</keyword>
<evidence type="ECO:0000313" key="3">
    <source>
        <dbReference type="Proteomes" id="UP000242592"/>
    </source>
</evidence>
<protein>
    <submittedName>
        <fullName evidence="2">Lipoate-protein ligase A</fullName>
    </submittedName>
</protein>
<accession>A0A1M5RTT9</accession>
<dbReference type="Proteomes" id="UP000242592">
    <property type="component" value="Unassembled WGS sequence"/>
</dbReference>
<dbReference type="AlphaFoldDB" id="A0A1M5RTT9"/>
<keyword evidence="3" id="KW-1185">Reference proteome</keyword>
<sequence length="241" mass="28241">MKYFETWDFPGDLNMAIDYVLGRFGYPFLRFYTWKVPTLSLGVNQKIENINFKFIKEIGYECVRRPTGGRAVFHFKELTYSVVIPKGHKFFNLSVLEFYKQISLILVEGLNNLGFPVELSERNLKGNTSACFDSPSWYEITLKGYKVVGSAQMRTKEFVLQHGSIILETNNEIKYCFKNIEPEVAQYGLDLHMKINIFKLKDTLLDAFSKYFEIEKLENFDEIIQLAEQEKERFVCKGNYM</sequence>
<dbReference type="PROSITE" id="PS51733">
    <property type="entry name" value="BPL_LPL_CATALYTIC"/>
    <property type="match status" value="1"/>
</dbReference>
<name>A0A1M5RTT9_9BACT</name>
<dbReference type="InterPro" id="IPR050664">
    <property type="entry name" value="Octanoyltrans_LipM/LipL"/>
</dbReference>
<proteinExistence type="predicted"/>
<dbReference type="InterPro" id="IPR045864">
    <property type="entry name" value="aa-tRNA-synth_II/BPL/LPL"/>
</dbReference>
<dbReference type="OrthoDB" id="9774653at2"/>
<organism evidence="2 3">
    <name type="scientific">Thermosipho atlanticus DSM 15807</name>
    <dbReference type="NCBI Taxonomy" id="1123380"/>
    <lineage>
        <taxon>Bacteria</taxon>
        <taxon>Thermotogati</taxon>
        <taxon>Thermotogota</taxon>
        <taxon>Thermotogae</taxon>
        <taxon>Thermotogales</taxon>
        <taxon>Fervidobacteriaceae</taxon>
        <taxon>Thermosipho</taxon>
    </lineage>
</organism>
<evidence type="ECO:0000259" key="1">
    <source>
        <dbReference type="PROSITE" id="PS51733"/>
    </source>
</evidence>
<dbReference type="PANTHER" id="PTHR43679:SF2">
    <property type="entry name" value="OCTANOYL-[GCVH]:PROTEIN N-OCTANOYLTRANSFERASE"/>
    <property type="match status" value="1"/>
</dbReference>
<dbReference type="SUPFAM" id="SSF55681">
    <property type="entry name" value="Class II aaRS and biotin synthetases"/>
    <property type="match status" value="1"/>
</dbReference>
<reference evidence="3" key="1">
    <citation type="submission" date="2016-11" db="EMBL/GenBank/DDBJ databases">
        <authorList>
            <person name="Varghese N."/>
            <person name="Submissions S."/>
        </authorList>
    </citation>
    <scope>NUCLEOTIDE SEQUENCE [LARGE SCALE GENOMIC DNA]</scope>
    <source>
        <strain evidence="3">DSM 15807</strain>
    </source>
</reference>
<feature type="domain" description="BPL/LPL catalytic" evidence="1">
    <location>
        <begin position="23"/>
        <end position="216"/>
    </location>
</feature>
<dbReference type="Pfam" id="PF21948">
    <property type="entry name" value="LplA-B_cat"/>
    <property type="match status" value="1"/>
</dbReference>
<dbReference type="InterPro" id="IPR004143">
    <property type="entry name" value="BPL_LPL_catalytic"/>
</dbReference>
<gene>
    <name evidence="2" type="ORF">SAMN02745199_0615</name>
</gene>
<dbReference type="EMBL" id="FQXN01000002">
    <property type="protein sequence ID" value="SHH29600.1"/>
    <property type="molecule type" value="Genomic_DNA"/>
</dbReference>
<dbReference type="RefSeq" id="WP_073072066.1">
    <property type="nucleotide sequence ID" value="NZ_FQXN01000002.1"/>
</dbReference>
<dbReference type="GO" id="GO:0016874">
    <property type="term" value="F:ligase activity"/>
    <property type="evidence" value="ECO:0007669"/>
    <property type="project" value="UniProtKB-KW"/>
</dbReference>
<evidence type="ECO:0000313" key="2">
    <source>
        <dbReference type="EMBL" id="SHH29600.1"/>
    </source>
</evidence>